<proteinExistence type="inferred from homology"/>
<evidence type="ECO:0000256" key="1">
    <source>
        <dbReference type="ARBA" id="ARBA00004240"/>
    </source>
</evidence>
<dbReference type="Gene3D" id="1.20.120.140">
    <property type="entry name" value="Signal recognition particle SRP54, nucleotide-binding domain"/>
    <property type="match status" value="1"/>
</dbReference>
<keyword evidence="11 13" id="KW-0687">Ribonucleoprotein</keyword>
<dbReference type="InterPro" id="IPR004125">
    <property type="entry name" value="Signal_recog_particle_SRP54_M"/>
</dbReference>
<evidence type="ECO:0000256" key="12">
    <source>
        <dbReference type="ARBA" id="ARBA00048157"/>
    </source>
</evidence>
<dbReference type="Pfam" id="PF00448">
    <property type="entry name" value="SRP54"/>
    <property type="match status" value="1"/>
</dbReference>
<evidence type="ECO:0000256" key="13">
    <source>
        <dbReference type="RuleBase" id="RU364034"/>
    </source>
</evidence>
<dbReference type="SMART" id="SM00382">
    <property type="entry name" value="AAA"/>
    <property type="match status" value="1"/>
</dbReference>
<feature type="domain" description="SRP54-type proteins GTP-binding" evidence="15">
    <location>
        <begin position="101"/>
        <end position="296"/>
    </location>
</feature>
<evidence type="ECO:0000259" key="14">
    <source>
        <dbReference type="SMART" id="SM00382"/>
    </source>
</evidence>
<dbReference type="InterPro" id="IPR006325">
    <property type="entry name" value="SRP54_euk"/>
</dbReference>
<dbReference type="PANTHER" id="PTHR11564:SF5">
    <property type="entry name" value="SIGNAL RECOGNITION PARTICLE SUBUNIT SRP54"/>
    <property type="match status" value="1"/>
</dbReference>
<dbReference type="GO" id="GO:0006616">
    <property type="term" value="P:SRP-dependent cotranslational protein targeting to membrane, translocation"/>
    <property type="evidence" value="ECO:0007669"/>
    <property type="project" value="TreeGrafter"/>
</dbReference>
<dbReference type="AlphaFoldDB" id="A0A7S2CQP6"/>
<name>A0A7S2CQP6_9EUKA</name>
<dbReference type="GO" id="GO:0005786">
    <property type="term" value="C:signal recognition particle, endoplasmic reticulum targeting"/>
    <property type="evidence" value="ECO:0007669"/>
    <property type="project" value="UniProtKB-UniRule"/>
</dbReference>
<sequence length="490" mass="54467">MVLAELGSKVAIALRKMTQATVIDQTVMNDMLQEICKALLQADVNVQQVKSMREAIKNNVDVEALAGGLNKRKMLEQAVCNELCSMLDPGKEPYQPKKKQANVIMFVGLQGCGKTTTCTKYAHLYKRKGFKCALVCADTFRAGAFDQLKQNATKAKIPFYGSYTETDPAQIAAEGVEKFKEEGYEIIIVDTSGRHMQEEALFEEMEQVEALTQPDDIVFVMDSSIGQAAHEQASAFKRKVAVGSCIITKLDGHAKGGGALSAVAATGAPITHVGTGEHIEDFEDFEVKSFVSRMLGKGNIAGLMEKMKQADVDLEKQAPEMMKRLQSGQWTLRDMREQFQAVLKMGPLGNIMNQFPGMSGLDFHDSGVRIKKWMTMMDSMTEVELDETKAMLPSRIIRIAKGSGHYPHEVFELLEQFKLMQTTMQKTMKKNKKMGKGGMDLHNMDAATVAQMMHKMNPQMLAHLGGQQGLEQMMQEMEKEEKKLKGPSKR</sequence>
<evidence type="ECO:0000256" key="5">
    <source>
        <dbReference type="ARBA" id="ARBA00022741"/>
    </source>
</evidence>
<keyword evidence="10 13" id="KW-0733">Signal recognition particle</keyword>
<dbReference type="SMART" id="SM00962">
    <property type="entry name" value="SRP54"/>
    <property type="match status" value="1"/>
</dbReference>
<dbReference type="InterPro" id="IPR036891">
    <property type="entry name" value="Signal_recog_part_SRP54_M_sf"/>
</dbReference>
<evidence type="ECO:0000256" key="7">
    <source>
        <dbReference type="ARBA" id="ARBA00022824"/>
    </source>
</evidence>
<keyword evidence="5 13" id="KW-0547">Nucleotide-binding</keyword>
<dbReference type="HAMAP" id="MF_00306">
    <property type="entry name" value="SRP54"/>
    <property type="match status" value="1"/>
</dbReference>
<dbReference type="InterPro" id="IPR022941">
    <property type="entry name" value="SRP54"/>
</dbReference>
<accession>A0A7S2CQP6</accession>
<feature type="domain" description="Signal recognition particle SRP54 helical bundle" evidence="16">
    <location>
        <begin position="2"/>
        <end position="87"/>
    </location>
</feature>
<dbReference type="InterPro" id="IPR013822">
    <property type="entry name" value="Signal_recog_particl_SRP54_hlx"/>
</dbReference>
<evidence type="ECO:0000313" key="17">
    <source>
        <dbReference type="EMBL" id="CAD9432857.1"/>
    </source>
</evidence>
<organism evidence="17">
    <name type="scientific">Haptolina brevifila</name>
    <dbReference type="NCBI Taxonomy" id="156173"/>
    <lineage>
        <taxon>Eukaryota</taxon>
        <taxon>Haptista</taxon>
        <taxon>Haptophyta</taxon>
        <taxon>Prymnesiophyceae</taxon>
        <taxon>Prymnesiales</taxon>
        <taxon>Prymnesiaceae</taxon>
        <taxon>Haptolina</taxon>
    </lineage>
</organism>
<evidence type="ECO:0000256" key="3">
    <source>
        <dbReference type="ARBA" id="ARBA00005450"/>
    </source>
</evidence>
<dbReference type="GO" id="GO:0005829">
    <property type="term" value="C:cytosol"/>
    <property type="evidence" value="ECO:0007669"/>
    <property type="project" value="TreeGrafter"/>
</dbReference>
<dbReference type="SMART" id="SM00963">
    <property type="entry name" value="SRP54_N"/>
    <property type="match status" value="1"/>
</dbReference>
<dbReference type="InterPro" id="IPR042101">
    <property type="entry name" value="SRP54_N_sf"/>
</dbReference>
<keyword evidence="9 13" id="KW-0342">GTP-binding</keyword>
<dbReference type="GO" id="GO:0005525">
    <property type="term" value="F:GTP binding"/>
    <property type="evidence" value="ECO:0007669"/>
    <property type="project" value="UniProtKB-UniRule"/>
</dbReference>
<dbReference type="GO" id="GO:0005783">
    <property type="term" value="C:endoplasmic reticulum"/>
    <property type="evidence" value="ECO:0007669"/>
    <property type="project" value="UniProtKB-SubCell"/>
</dbReference>
<dbReference type="FunFam" id="3.40.50.300:FF:000022">
    <property type="entry name" value="Signal recognition particle 54 kDa subunit"/>
    <property type="match status" value="1"/>
</dbReference>
<evidence type="ECO:0000259" key="16">
    <source>
        <dbReference type="SMART" id="SM00963"/>
    </source>
</evidence>
<evidence type="ECO:0000256" key="9">
    <source>
        <dbReference type="ARBA" id="ARBA00023134"/>
    </source>
</evidence>
<dbReference type="SUPFAM" id="SSF47364">
    <property type="entry name" value="Domain of the SRP/SRP receptor G-proteins"/>
    <property type="match status" value="1"/>
</dbReference>
<comment type="domain">
    <text evidence="13">The NG domain, also named G domain, is a special guanosine triphosphatase (GTPase) domain, which binds GTP and forms a guanosine 5'-triphosphate (GTP)-dependent complex with a homologous NG domain in the SRP receptor subunit SRPRA. The two NG domains undergo cooperative rearrangements upon their assembly, which culminate in the reciprocal activation of the GTPase activity of one another. SRP receptor compaction upon binding with cargo-loaded SRP and GTPase rearrangement drive SRP-mediated cotranslational protein translocation into the ER.</text>
</comment>
<dbReference type="GO" id="GO:0003924">
    <property type="term" value="F:GTPase activity"/>
    <property type="evidence" value="ECO:0007669"/>
    <property type="project" value="UniProtKB-UniRule"/>
</dbReference>
<dbReference type="CDD" id="cd17875">
    <property type="entry name" value="SRP54_G"/>
    <property type="match status" value="1"/>
</dbReference>
<dbReference type="PANTHER" id="PTHR11564">
    <property type="entry name" value="SIGNAL RECOGNITION PARTICLE 54K PROTEIN SRP54"/>
    <property type="match status" value="1"/>
</dbReference>
<comment type="similarity">
    <text evidence="3 13">Belongs to the GTP-binding SRP family. SRP54 subfamily.</text>
</comment>
<dbReference type="EMBL" id="HBGU01019900">
    <property type="protein sequence ID" value="CAD9432857.1"/>
    <property type="molecule type" value="Transcribed_RNA"/>
</dbReference>
<evidence type="ECO:0000256" key="4">
    <source>
        <dbReference type="ARBA" id="ARBA00022490"/>
    </source>
</evidence>
<keyword evidence="7" id="KW-0256">Endoplasmic reticulum</keyword>
<reference evidence="17" key="1">
    <citation type="submission" date="2021-01" db="EMBL/GenBank/DDBJ databases">
        <authorList>
            <person name="Corre E."/>
            <person name="Pelletier E."/>
            <person name="Niang G."/>
            <person name="Scheremetjew M."/>
            <person name="Finn R."/>
            <person name="Kale V."/>
            <person name="Holt S."/>
            <person name="Cochrane G."/>
            <person name="Meng A."/>
            <person name="Brown T."/>
            <person name="Cohen L."/>
        </authorList>
    </citation>
    <scope>NUCLEOTIDE SEQUENCE</scope>
    <source>
        <strain evidence="17">UTEX LB 985</strain>
    </source>
</reference>
<dbReference type="InterPro" id="IPR027417">
    <property type="entry name" value="P-loop_NTPase"/>
</dbReference>
<feature type="domain" description="AAA+ ATPase" evidence="14">
    <location>
        <begin position="100"/>
        <end position="277"/>
    </location>
</feature>
<dbReference type="GO" id="GO:0008312">
    <property type="term" value="F:7S RNA binding"/>
    <property type="evidence" value="ECO:0007669"/>
    <property type="project" value="UniProtKB-UniRule"/>
</dbReference>
<gene>
    <name evidence="17" type="ORF">CBRE1094_LOCUS10847</name>
</gene>
<dbReference type="InterPro" id="IPR003593">
    <property type="entry name" value="AAA+_ATPase"/>
</dbReference>
<dbReference type="InterPro" id="IPR036225">
    <property type="entry name" value="SRP/SRP_N"/>
</dbReference>
<comment type="catalytic activity">
    <reaction evidence="12">
        <text>GTP + H2O = GDP + phosphate + H(+)</text>
        <dbReference type="Rhea" id="RHEA:19669"/>
        <dbReference type="ChEBI" id="CHEBI:15377"/>
        <dbReference type="ChEBI" id="CHEBI:15378"/>
        <dbReference type="ChEBI" id="CHEBI:37565"/>
        <dbReference type="ChEBI" id="CHEBI:43474"/>
        <dbReference type="ChEBI" id="CHEBI:58189"/>
        <dbReference type="EC" id="3.6.5.4"/>
    </reaction>
    <physiologicalReaction direction="left-to-right" evidence="12">
        <dbReference type="Rhea" id="RHEA:19670"/>
    </physiologicalReaction>
</comment>
<dbReference type="Pfam" id="PF02881">
    <property type="entry name" value="SRP54_N"/>
    <property type="match status" value="1"/>
</dbReference>
<protein>
    <recommendedName>
        <fullName evidence="13">Signal recognition particle 54 kDa protein</fullName>
    </recommendedName>
</protein>
<comment type="subcellular location">
    <subcellularLocation>
        <location evidence="2 13">Cytoplasm</location>
    </subcellularLocation>
    <subcellularLocation>
        <location evidence="1">Endoplasmic reticulum</location>
    </subcellularLocation>
</comment>
<keyword evidence="6" id="KW-0378">Hydrolase</keyword>
<dbReference type="Gene3D" id="1.10.260.30">
    <property type="entry name" value="Signal recognition particle, SRP54 subunit, M-domain"/>
    <property type="match status" value="1"/>
</dbReference>
<comment type="domain">
    <text evidence="13">The M domain binds the 7SL RNA in presence of SRP19 and binds the signal sequence of presecretory proteins.</text>
</comment>
<evidence type="ECO:0000256" key="11">
    <source>
        <dbReference type="ARBA" id="ARBA00023274"/>
    </source>
</evidence>
<evidence type="ECO:0000256" key="2">
    <source>
        <dbReference type="ARBA" id="ARBA00004496"/>
    </source>
</evidence>
<dbReference type="SUPFAM" id="SSF47446">
    <property type="entry name" value="Signal peptide-binding domain"/>
    <property type="match status" value="1"/>
</dbReference>
<dbReference type="Gene3D" id="3.40.50.300">
    <property type="entry name" value="P-loop containing nucleotide triphosphate hydrolases"/>
    <property type="match status" value="1"/>
</dbReference>
<dbReference type="NCBIfam" id="TIGR01425">
    <property type="entry name" value="SRP54_euk"/>
    <property type="match status" value="1"/>
</dbReference>
<comment type="function">
    <text evidence="13">Component of the signal recognition particle (SRP) complex, a ribonucleoprotein complex that mediates the cotranslational targeting of secretory and membrane proteins to the endoplasmic reticulum (ER).</text>
</comment>
<keyword evidence="4 13" id="KW-0963">Cytoplasm</keyword>
<dbReference type="GO" id="GO:0030942">
    <property type="term" value="F:endoplasmic reticulum signal peptide binding"/>
    <property type="evidence" value="ECO:0007669"/>
    <property type="project" value="TreeGrafter"/>
</dbReference>
<dbReference type="InterPro" id="IPR000897">
    <property type="entry name" value="SRP54_GTPase_dom"/>
</dbReference>
<dbReference type="Pfam" id="PF02978">
    <property type="entry name" value="SRP_SPB"/>
    <property type="match status" value="1"/>
</dbReference>
<evidence type="ECO:0000256" key="6">
    <source>
        <dbReference type="ARBA" id="ARBA00022801"/>
    </source>
</evidence>
<evidence type="ECO:0000256" key="10">
    <source>
        <dbReference type="ARBA" id="ARBA00023135"/>
    </source>
</evidence>
<dbReference type="SUPFAM" id="SSF52540">
    <property type="entry name" value="P-loop containing nucleoside triphosphate hydrolases"/>
    <property type="match status" value="1"/>
</dbReference>
<evidence type="ECO:0000259" key="15">
    <source>
        <dbReference type="SMART" id="SM00962"/>
    </source>
</evidence>
<evidence type="ECO:0000256" key="8">
    <source>
        <dbReference type="ARBA" id="ARBA00022884"/>
    </source>
</evidence>
<keyword evidence="8 13" id="KW-0694">RNA-binding</keyword>